<evidence type="ECO:0000259" key="1">
    <source>
        <dbReference type="Pfam" id="PF08000"/>
    </source>
</evidence>
<dbReference type="AlphaFoldDB" id="A0A9X1WUF8"/>
<evidence type="ECO:0000313" key="2">
    <source>
        <dbReference type="EMBL" id="MCJ8015203.1"/>
    </source>
</evidence>
<accession>A0A9X1WUF8</accession>
<gene>
    <name evidence="2" type="ORF">MUG84_26400</name>
</gene>
<dbReference type="EMBL" id="JALIRP010000021">
    <property type="protein sequence ID" value="MCJ8015203.1"/>
    <property type="molecule type" value="Genomic_DNA"/>
</dbReference>
<dbReference type="Pfam" id="PF08000">
    <property type="entry name" value="bPH_1"/>
    <property type="match status" value="1"/>
</dbReference>
<keyword evidence="3" id="KW-1185">Reference proteome</keyword>
<organism evidence="2 3">
    <name type="scientific">Paenibacillus mangrovi</name>
    <dbReference type="NCBI Taxonomy" id="2931978"/>
    <lineage>
        <taxon>Bacteria</taxon>
        <taxon>Bacillati</taxon>
        <taxon>Bacillota</taxon>
        <taxon>Bacilli</taxon>
        <taxon>Bacillales</taxon>
        <taxon>Paenibacillaceae</taxon>
        <taxon>Paenibacillus</taxon>
    </lineage>
</organism>
<dbReference type="SUPFAM" id="SSF50729">
    <property type="entry name" value="PH domain-like"/>
    <property type="match status" value="1"/>
</dbReference>
<protein>
    <submittedName>
        <fullName evidence="2">PH domain-containing protein</fullName>
    </submittedName>
</protein>
<dbReference type="Proteomes" id="UP001139347">
    <property type="component" value="Unassembled WGS sequence"/>
</dbReference>
<name>A0A9X1WUF8_9BACL</name>
<comment type="caution">
    <text evidence="2">The sequence shown here is derived from an EMBL/GenBank/DDBJ whole genome shotgun (WGS) entry which is preliminary data.</text>
</comment>
<dbReference type="Gene3D" id="2.30.29.50">
    <property type="entry name" value="Bacterial Pleckstrin homology domain"/>
    <property type="match status" value="1"/>
</dbReference>
<feature type="domain" description="Bacterial Pleckstrin homology" evidence="1">
    <location>
        <begin position="1"/>
        <end position="111"/>
    </location>
</feature>
<sequence>MGIFSSSTKKDNEADVNKFLVDGESIISVHALMIDYAALTNKRVIFVDRTAASNTLFVTVTIPFSRIDTIELENKALALTNKLTIISRGKAYDLKFNKEEDVLSFYKQLTERICN</sequence>
<dbReference type="InterPro" id="IPR037063">
    <property type="entry name" value="PHb_sf"/>
</dbReference>
<proteinExistence type="predicted"/>
<evidence type="ECO:0000313" key="3">
    <source>
        <dbReference type="Proteomes" id="UP001139347"/>
    </source>
</evidence>
<dbReference type="InterPro" id="IPR012544">
    <property type="entry name" value="PHb"/>
</dbReference>
<reference evidence="2" key="1">
    <citation type="submission" date="2022-04" db="EMBL/GenBank/DDBJ databases">
        <title>Paenibacillus mangrovi sp. nov., a novel endophytic bacterium isolated from bark of Kandelia candel.</title>
        <authorList>
            <person name="Tuo L."/>
        </authorList>
    </citation>
    <scope>NUCLEOTIDE SEQUENCE</scope>
    <source>
        <strain evidence="2">KQZ6P-2</strain>
    </source>
</reference>
<dbReference type="RefSeq" id="WP_244731153.1">
    <property type="nucleotide sequence ID" value="NZ_JALIRP010000021.1"/>
</dbReference>